<comment type="cofactor">
    <cofactor evidence="17">
        <name>Mg(2+)</name>
        <dbReference type="ChEBI" id="CHEBI:18420"/>
    </cofactor>
</comment>
<keyword evidence="5 18" id="KW-0479">Metal-binding</keyword>
<evidence type="ECO:0000313" key="23">
    <source>
        <dbReference type="Proteomes" id="UP000002217"/>
    </source>
</evidence>
<dbReference type="SUPFAM" id="SSF53613">
    <property type="entry name" value="Ribokinase-like"/>
    <property type="match status" value="1"/>
</dbReference>
<gene>
    <name evidence="18" type="primary">nnrE</name>
    <name evidence="17" type="synonym">nnrD</name>
    <name evidence="22" type="ordered locus">Dtox_3771</name>
</gene>
<comment type="subunit">
    <text evidence="17">Homotetramer.</text>
</comment>
<feature type="binding site" evidence="18">
    <location>
        <position position="61"/>
    </location>
    <ligand>
        <name>K(+)</name>
        <dbReference type="ChEBI" id="CHEBI:29103"/>
    </ligand>
</feature>
<keyword evidence="13" id="KW-0511">Multifunctional enzyme</keyword>
<comment type="function">
    <text evidence="18">Catalyzes the epimerization of the S- and R-forms of NAD(P)HX, a damaged form of NAD(P)H that is a result of enzymatic or heat-dependent hydration. This is a prerequisite for the S-specific NAD(P)H-hydrate dehydratase to allow the repair of both epimers of NAD(P)HX.</text>
</comment>
<dbReference type="Pfam" id="PF01256">
    <property type="entry name" value="Carb_kinase"/>
    <property type="match status" value="1"/>
</dbReference>
<feature type="binding site" evidence="18">
    <location>
        <begin position="136"/>
        <end position="142"/>
    </location>
    <ligand>
        <name>(6S)-NADPHX</name>
        <dbReference type="ChEBI" id="CHEBI:64076"/>
    </ligand>
</feature>
<keyword evidence="7 17" id="KW-0067">ATP-binding</keyword>
<dbReference type="PIRSF" id="PIRSF017184">
    <property type="entry name" value="Nnr"/>
    <property type="match status" value="1"/>
</dbReference>
<proteinExistence type="inferred from homology"/>
<feature type="binding site" evidence="17">
    <location>
        <position position="454"/>
    </location>
    <ligand>
        <name>AMP</name>
        <dbReference type="ChEBI" id="CHEBI:456215"/>
    </ligand>
</feature>
<sequence length="519" mass="53998">MQVVTAGEMAALDRKAIEQYCIPGIVLMENAGLQVVKVIVDLLDKQVNGKRVVIFAGKGNNGGDGFVIARHLHNLGAAVDVLLFADPAQISGDAAINLNIWLKMGQTIVRINDGNGKSPAELAVASADIMVDALYGTGFKGVVPEPAASFILLANNSGKPIVCVDIPSGVEADTGCVRGPCFKADHTVTFALPKLGLLLEPGSYYSGKLHIVDISLPAVLLKFRNYGRYLLRDELVSEWLPRRFTGAHKGDCGRVLILAGSRGMTGAACLTAQAAIRSGAGLVTLGVPEGLHDIMEIKLTEVMTVPLPETDRKTLSLEALDQIKALLDRSDVLALGPGLTVHPETVALVQKVLEDLKIPAVIDADGLNALAGQTGILSRIKAPVVLTPHPVEMARLLSITAGEVLSDRLGSVQKLVEAGGCIVLLKGSRTLITDGEEIYINATGNPGMATGGSGDVLTGVIAALLAQGLSPLRAAAAGAFVHGRAGDLALADKGVMGLIAGDFLDCLPGALNMILEGEI</sequence>
<keyword evidence="6 17" id="KW-0547">Nucleotide-binding</keyword>
<dbReference type="PROSITE" id="PS51383">
    <property type="entry name" value="YJEF_C_3"/>
    <property type="match status" value="1"/>
</dbReference>
<dbReference type="eggNOG" id="COG0062">
    <property type="taxonomic scope" value="Bacteria"/>
</dbReference>
<feature type="binding site" evidence="18">
    <location>
        <position position="168"/>
    </location>
    <ligand>
        <name>K(+)</name>
        <dbReference type="ChEBI" id="CHEBI:29103"/>
    </ligand>
</feature>
<feature type="binding site" evidence="17">
    <location>
        <position position="389"/>
    </location>
    <ligand>
        <name>(6S)-NADPHX</name>
        <dbReference type="ChEBI" id="CHEBI:64076"/>
    </ligand>
</feature>
<feature type="domain" description="YjeF C-terminal" evidence="20">
    <location>
        <begin position="232"/>
        <end position="514"/>
    </location>
</feature>
<evidence type="ECO:0000256" key="3">
    <source>
        <dbReference type="ARBA" id="ARBA00006001"/>
    </source>
</evidence>
<dbReference type="OrthoDB" id="9806925at2"/>
<dbReference type="EC" id="5.1.99.6" evidence="19"/>
<protein>
    <recommendedName>
        <fullName evidence="19">Bifunctional NAD(P)H-hydrate repair enzyme</fullName>
    </recommendedName>
    <alternativeName>
        <fullName evidence="19">Nicotinamide nucleotide repair protein</fullName>
    </alternativeName>
    <domain>
        <recommendedName>
            <fullName evidence="19">ADP-dependent (S)-NAD(P)H-hydrate dehydratase</fullName>
            <ecNumber evidence="19">4.2.1.136</ecNumber>
        </recommendedName>
        <alternativeName>
            <fullName evidence="19">ADP-dependent NAD(P)HX dehydratase</fullName>
        </alternativeName>
    </domain>
    <domain>
        <recommendedName>
            <fullName evidence="19">NAD(P)H-hydrate epimerase</fullName>
            <ecNumber evidence="19">5.1.99.6</ecNumber>
        </recommendedName>
    </domain>
</protein>
<dbReference type="SUPFAM" id="SSF64153">
    <property type="entry name" value="YjeF N-terminal domain-like"/>
    <property type="match status" value="1"/>
</dbReference>
<dbReference type="InterPro" id="IPR030677">
    <property type="entry name" value="Nnr"/>
</dbReference>
<evidence type="ECO:0000256" key="14">
    <source>
        <dbReference type="ARBA" id="ARBA00025153"/>
    </source>
</evidence>
<evidence type="ECO:0000256" key="9">
    <source>
        <dbReference type="ARBA" id="ARBA00022958"/>
    </source>
</evidence>
<keyword evidence="22" id="KW-0418">Kinase</keyword>
<dbReference type="GO" id="GO:0052855">
    <property type="term" value="F:ADP-dependent NAD(P)H-hydrate dehydratase activity"/>
    <property type="evidence" value="ECO:0007669"/>
    <property type="project" value="UniProtKB-UniRule"/>
</dbReference>
<dbReference type="PROSITE" id="PS01050">
    <property type="entry name" value="YJEF_C_2"/>
    <property type="match status" value="1"/>
</dbReference>
<dbReference type="InterPro" id="IPR017953">
    <property type="entry name" value="Carbohydrate_kinase_pred_CS"/>
</dbReference>
<keyword evidence="8 17" id="KW-0521">NADP</keyword>
<comment type="function">
    <text evidence="17">Catalyzes the dehydration of the S-form of NAD(P)HX at the expense of ADP, which is converted to AMP. Together with NAD(P)HX epimerase, which catalyzes the epimerization of the S- and R-forms, the enzyme allows the repair of both epimers of NAD(P)HX, a damaged form of NAD(P)H that is a result of enzymatic or heat-dependent hydration.</text>
</comment>
<dbReference type="GO" id="GO:0005524">
    <property type="term" value="F:ATP binding"/>
    <property type="evidence" value="ECO:0007669"/>
    <property type="project" value="UniProtKB-UniRule"/>
</dbReference>
<evidence type="ECO:0000259" key="20">
    <source>
        <dbReference type="PROSITE" id="PS51383"/>
    </source>
</evidence>
<dbReference type="Pfam" id="PF03853">
    <property type="entry name" value="YjeF_N"/>
    <property type="match status" value="1"/>
</dbReference>
<comment type="caution">
    <text evidence="18">Lacks conserved residue(s) required for the propagation of feature annotation.</text>
</comment>
<keyword evidence="9 18" id="KW-0630">Potassium</keyword>
<dbReference type="PANTHER" id="PTHR12592:SF0">
    <property type="entry name" value="ATP-DEPENDENT (S)-NAD(P)H-HYDRATE DEHYDRATASE"/>
    <property type="match status" value="1"/>
</dbReference>
<dbReference type="EMBL" id="CP001720">
    <property type="protein sequence ID" value="ACV64478.1"/>
    <property type="molecule type" value="Genomic_DNA"/>
</dbReference>
<keyword evidence="23" id="KW-1185">Reference proteome</keyword>
<dbReference type="CDD" id="cd01171">
    <property type="entry name" value="YXKO-related"/>
    <property type="match status" value="1"/>
</dbReference>
<feature type="binding site" evidence="17">
    <location>
        <position position="267"/>
    </location>
    <ligand>
        <name>(6S)-NADPHX</name>
        <dbReference type="ChEBI" id="CHEBI:64076"/>
    </ligand>
</feature>
<keyword evidence="10 17" id="KW-0520">NAD</keyword>
<comment type="catalytic activity">
    <reaction evidence="15 17 19">
        <text>(6S)-NADHX + ADP = AMP + phosphate + NADH + H(+)</text>
        <dbReference type="Rhea" id="RHEA:32223"/>
        <dbReference type="ChEBI" id="CHEBI:15378"/>
        <dbReference type="ChEBI" id="CHEBI:43474"/>
        <dbReference type="ChEBI" id="CHEBI:57945"/>
        <dbReference type="ChEBI" id="CHEBI:64074"/>
        <dbReference type="ChEBI" id="CHEBI:456215"/>
        <dbReference type="ChEBI" id="CHEBI:456216"/>
        <dbReference type="EC" id="4.2.1.136"/>
    </reaction>
</comment>
<feature type="binding site" evidence="18">
    <location>
        <position position="165"/>
    </location>
    <ligand>
        <name>(6S)-NADPHX</name>
        <dbReference type="ChEBI" id="CHEBI:64076"/>
    </ligand>
</feature>
<evidence type="ECO:0000256" key="18">
    <source>
        <dbReference type="HAMAP-Rule" id="MF_01966"/>
    </source>
</evidence>
<feature type="binding site" evidence="17">
    <location>
        <position position="455"/>
    </location>
    <ligand>
        <name>(6S)-NADPHX</name>
        <dbReference type="ChEBI" id="CHEBI:64076"/>
    </ligand>
</feature>
<keyword evidence="11 18" id="KW-0413">Isomerase</keyword>
<dbReference type="HOGENOM" id="CLU_024853_4_1_9"/>
<dbReference type="InterPro" id="IPR036652">
    <property type="entry name" value="YjeF_N_dom_sf"/>
</dbReference>
<dbReference type="Gene3D" id="3.40.1190.20">
    <property type="match status" value="1"/>
</dbReference>
<comment type="similarity">
    <text evidence="18">Belongs to the NnrE/AIBP family.</text>
</comment>
<feature type="domain" description="YjeF N-terminal" evidence="21">
    <location>
        <begin position="9"/>
        <end position="222"/>
    </location>
</feature>
<dbReference type="HAMAP" id="MF_01965">
    <property type="entry name" value="NADHX_dehydratase"/>
    <property type="match status" value="1"/>
</dbReference>
<accession>C8VX82</accession>
<dbReference type="GO" id="GO:0110051">
    <property type="term" value="P:metabolite repair"/>
    <property type="evidence" value="ECO:0007669"/>
    <property type="project" value="TreeGrafter"/>
</dbReference>
<evidence type="ECO:0000256" key="12">
    <source>
        <dbReference type="ARBA" id="ARBA00023239"/>
    </source>
</evidence>
<comment type="catalytic activity">
    <reaction evidence="2 18 19">
        <text>(6R)-NADPHX = (6S)-NADPHX</text>
        <dbReference type="Rhea" id="RHEA:32227"/>
        <dbReference type="ChEBI" id="CHEBI:64076"/>
        <dbReference type="ChEBI" id="CHEBI:64077"/>
        <dbReference type="EC" id="5.1.99.6"/>
    </reaction>
</comment>
<evidence type="ECO:0000256" key="6">
    <source>
        <dbReference type="ARBA" id="ARBA00022741"/>
    </source>
</evidence>
<comment type="similarity">
    <text evidence="3 19">In the N-terminal section; belongs to the NnrE/AIBP family.</text>
</comment>
<dbReference type="Proteomes" id="UP000002217">
    <property type="component" value="Chromosome"/>
</dbReference>
<dbReference type="GO" id="GO:0046872">
    <property type="term" value="F:metal ion binding"/>
    <property type="evidence" value="ECO:0007669"/>
    <property type="project" value="UniProtKB-UniRule"/>
</dbReference>
<dbReference type="STRING" id="485916.Dtox_3771"/>
<evidence type="ECO:0000256" key="4">
    <source>
        <dbReference type="ARBA" id="ARBA00009524"/>
    </source>
</evidence>
<evidence type="ECO:0000256" key="8">
    <source>
        <dbReference type="ARBA" id="ARBA00022857"/>
    </source>
</evidence>
<keyword evidence="12 17" id="KW-0456">Lyase</keyword>
<evidence type="ECO:0000256" key="16">
    <source>
        <dbReference type="ARBA" id="ARBA00049209"/>
    </source>
</evidence>
<dbReference type="eggNOG" id="COG0063">
    <property type="taxonomic scope" value="Bacteria"/>
</dbReference>
<dbReference type="InterPro" id="IPR029056">
    <property type="entry name" value="Ribokinase-like"/>
</dbReference>
<evidence type="ECO:0000259" key="21">
    <source>
        <dbReference type="PROSITE" id="PS51385"/>
    </source>
</evidence>
<dbReference type="HAMAP" id="MF_01966">
    <property type="entry name" value="NADHX_epimerase"/>
    <property type="match status" value="1"/>
</dbReference>
<dbReference type="PROSITE" id="PS51385">
    <property type="entry name" value="YJEF_N"/>
    <property type="match status" value="1"/>
</dbReference>
<comment type="catalytic activity">
    <reaction evidence="1 18 19">
        <text>(6R)-NADHX = (6S)-NADHX</text>
        <dbReference type="Rhea" id="RHEA:32215"/>
        <dbReference type="ChEBI" id="CHEBI:64074"/>
        <dbReference type="ChEBI" id="CHEBI:64075"/>
        <dbReference type="EC" id="5.1.99.6"/>
    </reaction>
</comment>
<comment type="similarity">
    <text evidence="17">Belongs to the NnrD/CARKD family.</text>
</comment>
<comment type="similarity">
    <text evidence="4 19">In the C-terminal section; belongs to the NnrD/CARKD family.</text>
</comment>
<dbReference type="NCBIfam" id="TIGR00197">
    <property type="entry name" value="yjeF_nterm"/>
    <property type="match status" value="1"/>
</dbReference>
<evidence type="ECO:0000256" key="15">
    <source>
        <dbReference type="ARBA" id="ARBA00048238"/>
    </source>
</evidence>
<name>C8VX82_DESAS</name>
<comment type="cofactor">
    <cofactor evidence="18 19">
        <name>K(+)</name>
        <dbReference type="ChEBI" id="CHEBI:29103"/>
    </cofactor>
    <text evidence="18 19">Binds 1 potassium ion per subunit.</text>
</comment>
<evidence type="ECO:0000256" key="17">
    <source>
        <dbReference type="HAMAP-Rule" id="MF_01965"/>
    </source>
</evidence>
<evidence type="ECO:0000256" key="5">
    <source>
        <dbReference type="ARBA" id="ARBA00022723"/>
    </source>
</evidence>
<dbReference type="GO" id="GO:0046496">
    <property type="term" value="P:nicotinamide nucleotide metabolic process"/>
    <property type="evidence" value="ECO:0007669"/>
    <property type="project" value="UniProtKB-UniRule"/>
</dbReference>
<feature type="binding site" evidence="17">
    <location>
        <position position="338"/>
    </location>
    <ligand>
        <name>(6S)-NADPHX</name>
        <dbReference type="ChEBI" id="CHEBI:64076"/>
    </ligand>
</feature>
<comment type="catalytic activity">
    <reaction evidence="16 17 19">
        <text>(6S)-NADPHX + ADP = AMP + phosphate + NADPH + H(+)</text>
        <dbReference type="Rhea" id="RHEA:32235"/>
        <dbReference type="ChEBI" id="CHEBI:15378"/>
        <dbReference type="ChEBI" id="CHEBI:43474"/>
        <dbReference type="ChEBI" id="CHEBI:57783"/>
        <dbReference type="ChEBI" id="CHEBI:64076"/>
        <dbReference type="ChEBI" id="CHEBI:456215"/>
        <dbReference type="ChEBI" id="CHEBI:456216"/>
        <dbReference type="EC" id="4.2.1.136"/>
    </reaction>
</comment>
<organism evidence="22 23">
    <name type="scientific">Desulfofarcimen acetoxidans (strain ATCC 49208 / DSM 771 / KCTC 5769 / VKM B-1644 / 5575)</name>
    <name type="common">Desulfotomaculum acetoxidans</name>
    <dbReference type="NCBI Taxonomy" id="485916"/>
    <lineage>
        <taxon>Bacteria</taxon>
        <taxon>Bacillati</taxon>
        <taxon>Bacillota</taxon>
        <taxon>Clostridia</taxon>
        <taxon>Eubacteriales</taxon>
        <taxon>Peptococcaceae</taxon>
        <taxon>Desulfofarcimen</taxon>
    </lineage>
</organism>
<dbReference type="AlphaFoldDB" id="C8VX82"/>
<evidence type="ECO:0000256" key="19">
    <source>
        <dbReference type="PIRNR" id="PIRNR017184"/>
    </source>
</evidence>
<dbReference type="PANTHER" id="PTHR12592">
    <property type="entry name" value="ATP-DEPENDENT (S)-NAD(P)H-HYDRATE DEHYDRATASE FAMILY MEMBER"/>
    <property type="match status" value="1"/>
</dbReference>
<evidence type="ECO:0000313" key="22">
    <source>
        <dbReference type="EMBL" id="ACV64478.1"/>
    </source>
</evidence>
<evidence type="ECO:0000256" key="1">
    <source>
        <dbReference type="ARBA" id="ARBA00000013"/>
    </source>
</evidence>
<evidence type="ECO:0000256" key="11">
    <source>
        <dbReference type="ARBA" id="ARBA00023235"/>
    </source>
</evidence>
<evidence type="ECO:0000256" key="2">
    <source>
        <dbReference type="ARBA" id="ARBA00000909"/>
    </source>
</evidence>
<dbReference type="InterPro" id="IPR000631">
    <property type="entry name" value="CARKD"/>
</dbReference>
<dbReference type="RefSeq" id="WP_015759162.1">
    <property type="nucleotide sequence ID" value="NC_013216.1"/>
</dbReference>
<evidence type="ECO:0000256" key="10">
    <source>
        <dbReference type="ARBA" id="ARBA00023027"/>
    </source>
</evidence>
<reference evidence="22 23" key="1">
    <citation type="journal article" date="2009" name="Stand. Genomic Sci.">
        <title>Complete genome sequence of Desulfotomaculum acetoxidans type strain (5575).</title>
        <authorList>
            <person name="Spring S."/>
            <person name="Lapidus A."/>
            <person name="Schroder M."/>
            <person name="Gleim D."/>
            <person name="Sims D."/>
            <person name="Meincke L."/>
            <person name="Glavina Del Rio T."/>
            <person name="Tice H."/>
            <person name="Copeland A."/>
            <person name="Cheng J.F."/>
            <person name="Lucas S."/>
            <person name="Chen F."/>
            <person name="Nolan M."/>
            <person name="Bruce D."/>
            <person name="Goodwin L."/>
            <person name="Pitluck S."/>
            <person name="Ivanova N."/>
            <person name="Mavromatis K."/>
            <person name="Mikhailova N."/>
            <person name="Pati A."/>
            <person name="Chen A."/>
            <person name="Palaniappan K."/>
            <person name="Land M."/>
            <person name="Hauser L."/>
            <person name="Chang Y.J."/>
            <person name="Jeffries C.D."/>
            <person name="Chain P."/>
            <person name="Saunders E."/>
            <person name="Brettin T."/>
            <person name="Detter J.C."/>
            <person name="Goker M."/>
            <person name="Bristow J."/>
            <person name="Eisen J.A."/>
            <person name="Markowitz V."/>
            <person name="Hugenholtz P."/>
            <person name="Kyrpides N.C."/>
            <person name="Klenk H.P."/>
            <person name="Han C."/>
        </authorList>
    </citation>
    <scope>NUCLEOTIDE SEQUENCE [LARGE SCALE GENOMIC DNA]</scope>
    <source>
        <strain evidence="23">ATCC 49208 / DSM 771 / VKM B-1644</strain>
    </source>
</reference>
<feature type="binding site" evidence="17">
    <location>
        <begin position="426"/>
        <end position="430"/>
    </location>
    <ligand>
        <name>AMP</name>
        <dbReference type="ChEBI" id="CHEBI:456215"/>
    </ligand>
</feature>
<feature type="binding site" evidence="18">
    <location>
        <position position="132"/>
    </location>
    <ligand>
        <name>K(+)</name>
        <dbReference type="ChEBI" id="CHEBI:29103"/>
    </ligand>
</feature>
<dbReference type="KEGG" id="dae:Dtox_3771"/>
<comment type="function">
    <text evidence="14 19">Bifunctional enzyme that catalyzes the epimerization of the S- and R-forms of NAD(P)HX and the dehydration of the S-form of NAD(P)HX at the expense of ADP, which is converted to AMP. This allows the repair of both epimers of NAD(P)HX, a damaged form of NAD(P)H that is a result of enzymatic or heat-dependent hydration.</text>
</comment>
<evidence type="ECO:0000256" key="7">
    <source>
        <dbReference type="ARBA" id="ARBA00022840"/>
    </source>
</evidence>
<keyword evidence="22" id="KW-0808">Transferase</keyword>
<dbReference type="Gene3D" id="3.40.50.10260">
    <property type="entry name" value="YjeF N-terminal domain"/>
    <property type="match status" value="1"/>
</dbReference>
<feature type="binding site" evidence="18">
    <location>
        <begin position="60"/>
        <end position="64"/>
    </location>
    <ligand>
        <name>(6S)-NADPHX</name>
        <dbReference type="ChEBI" id="CHEBI:64076"/>
    </ligand>
</feature>
<dbReference type="NCBIfam" id="TIGR00196">
    <property type="entry name" value="yjeF_cterm"/>
    <property type="match status" value="1"/>
</dbReference>
<dbReference type="GO" id="GO:0016301">
    <property type="term" value="F:kinase activity"/>
    <property type="evidence" value="ECO:0007669"/>
    <property type="project" value="UniProtKB-KW"/>
</dbReference>
<dbReference type="GO" id="GO:0052856">
    <property type="term" value="F:NAD(P)HX epimerase activity"/>
    <property type="evidence" value="ECO:0007669"/>
    <property type="project" value="UniProtKB-UniRule"/>
</dbReference>
<dbReference type="EC" id="4.2.1.136" evidence="19"/>
<dbReference type="InterPro" id="IPR004443">
    <property type="entry name" value="YjeF_N_dom"/>
</dbReference>
<evidence type="ECO:0000256" key="13">
    <source>
        <dbReference type="ARBA" id="ARBA00023268"/>
    </source>
</evidence>